<comment type="similarity">
    <text evidence="1">Belongs to the G-alpha family. G(q) subfamily.</text>
</comment>
<name>A0A0L6USF5_9BASI</name>
<dbReference type="InterPro" id="IPR011025">
    <property type="entry name" value="GproteinA_insert"/>
</dbReference>
<reference evidence="8 9" key="1">
    <citation type="submission" date="2015-08" db="EMBL/GenBank/DDBJ databases">
        <title>Next Generation Sequencing and Analysis of the Genome of Puccinia sorghi L Schw, the Causal Agent of Maize Common Rust.</title>
        <authorList>
            <person name="Rochi L."/>
            <person name="Burguener G."/>
            <person name="Darino M."/>
            <person name="Turjanski A."/>
            <person name="Kreff E."/>
            <person name="Dieguez M.J."/>
            <person name="Sacco F."/>
        </authorList>
    </citation>
    <scope>NUCLEOTIDE SEQUENCE [LARGE SCALE GENOMIC DNA]</scope>
    <source>
        <strain evidence="8 9">RO10H11247</strain>
    </source>
</reference>
<dbReference type="PROSITE" id="PS51882">
    <property type="entry name" value="G_ALPHA"/>
    <property type="match status" value="1"/>
</dbReference>
<dbReference type="PANTHER" id="PTHR10218">
    <property type="entry name" value="GTP-BINDING PROTEIN ALPHA SUBUNIT"/>
    <property type="match status" value="1"/>
</dbReference>
<gene>
    <name evidence="8" type="ORF">VP01_393g3</name>
</gene>
<dbReference type="STRING" id="27349.A0A0L6USF5"/>
<dbReference type="CDD" id="cd00066">
    <property type="entry name" value="G-alpha"/>
    <property type="match status" value="1"/>
</dbReference>
<proteinExistence type="inferred from homology"/>
<evidence type="ECO:0000313" key="9">
    <source>
        <dbReference type="Proteomes" id="UP000037035"/>
    </source>
</evidence>
<dbReference type="PRINTS" id="PR01241">
    <property type="entry name" value="GPROTEINAFNG"/>
</dbReference>
<dbReference type="FunFam" id="3.40.50.300:FF:000051">
    <property type="entry name" value="Guanine nucleotide-binding protein subunit alpha"/>
    <property type="match status" value="1"/>
</dbReference>
<dbReference type="EMBL" id="LAVV01008990">
    <property type="protein sequence ID" value="KNZ51473.1"/>
    <property type="molecule type" value="Genomic_DNA"/>
</dbReference>
<evidence type="ECO:0000256" key="2">
    <source>
        <dbReference type="ARBA" id="ARBA00022723"/>
    </source>
</evidence>
<dbReference type="GO" id="GO:0005834">
    <property type="term" value="C:heterotrimeric G-protein complex"/>
    <property type="evidence" value="ECO:0007669"/>
    <property type="project" value="InterPro"/>
</dbReference>
<dbReference type="PRINTS" id="PR00318">
    <property type="entry name" value="GPROTEINA"/>
</dbReference>
<dbReference type="Gene3D" id="3.40.50.300">
    <property type="entry name" value="P-loop containing nucleotide triphosphate hydrolases"/>
    <property type="match status" value="2"/>
</dbReference>
<dbReference type="Pfam" id="PF00503">
    <property type="entry name" value="G-alpha"/>
    <property type="match status" value="1"/>
</dbReference>
<feature type="binding site" evidence="6">
    <location>
        <begin position="354"/>
        <end position="357"/>
    </location>
    <ligand>
        <name>GTP</name>
        <dbReference type="ChEBI" id="CHEBI:37565"/>
    </ligand>
</feature>
<organism evidence="8 9">
    <name type="scientific">Puccinia sorghi</name>
    <dbReference type="NCBI Taxonomy" id="27349"/>
    <lineage>
        <taxon>Eukaryota</taxon>
        <taxon>Fungi</taxon>
        <taxon>Dikarya</taxon>
        <taxon>Basidiomycota</taxon>
        <taxon>Pucciniomycotina</taxon>
        <taxon>Pucciniomycetes</taxon>
        <taxon>Pucciniales</taxon>
        <taxon>Pucciniaceae</taxon>
        <taxon>Puccinia</taxon>
    </lineage>
</organism>
<sequence>MGNCYSTFFNSDPEHLKQVKASKNIDKSLKEDEKQMTKEVKILLLGAGESGKTTVLKQMQIVHNRGGFSSSQKEHYRQQVSRRYLSPSSWPLDADANLIPSIPPPNDTSKIAQVFINICEGMRLCLEVMSKEEIELENVELMVRLRYLYLCAFPPFFSLHTTKFVPMFNHCVDLEPGQPFPAEYLEPLSLFWVDGGIRKAVDSGNEWALPEKCVLPRHCVFSSQRIALHSFYPELDRLFHPSYVPSDLDILHCRGKTTGITETTFNVSELTYRSASASSSRIMFDVGGQRSERKKWIHCFEGVTAVLFLVAISGYDARLLEDGDANQMQEALMLFDTITNSQWFTQTSMILFLNKTDLFKQKLCYSPISKHFPGTITHYQGEDTDYEAARSYFKDRFVRLNRSTKKEIYTHYTCATDTSLMRVVMASVTDIIITRNLQSIIL</sequence>
<dbReference type="OrthoDB" id="5817230at2759"/>
<dbReference type="SUPFAM" id="SSF52540">
    <property type="entry name" value="P-loop containing nucleoside triphosphate hydrolases"/>
    <property type="match status" value="1"/>
</dbReference>
<dbReference type="GO" id="GO:0031683">
    <property type="term" value="F:G-protein beta/gamma-subunit complex binding"/>
    <property type="evidence" value="ECO:0007669"/>
    <property type="project" value="InterPro"/>
</dbReference>
<dbReference type="Gene3D" id="1.10.400.10">
    <property type="entry name" value="GI Alpha 1, domain 2-like"/>
    <property type="match status" value="1"/>
</dbReference>
<dbReference type="GO" id="GO:0000750">
    <property type="term" value="P:pheromone-dependent signal transduction involved in conjugation with cellular fusion"/>
    <property type="evidence" value="ECO:0007669"/>
    <property type="project" value="TreeGrafter"/>
</dbReference>
<dbReference type="SMART" id="SM00275">
    <property type="entry name" value="G_alpha"/>
    <property type="match status" value="1"/>
</dbReference>
<evidence type="ECO:0000313" key="8">
    <source>
        <dbReference type="EMBL" id="KNZ51473.1"/>
    </source>
</evidence>
<dbReference type="SUPFAM" id="SSF47895">
    <property type="entry name" value="Transducin (alpha subunit), insertion domain"/>
    <property type="match status" value="1"/>
</dbReference>
<dbReference type="GO" id="GO:0001664">
    <property type="term" value="F:G protein-coupled receptor binding"/>
    <property type="evidence" value="ECO:0007669"/>
    <property type="project" value="InterPro"/>
</dbReference>
<feature type="binding site" evidence="6">
    <location>
        <begin position="285"/>
        <end position="289"/>
    </location>
    <ligand>
        <name>GTP</name>
        <dbReference type="ChEBI" id="CHEBI:37565"/>
    </ligand>
</feature>
<dbReference type="PANTHER" id="PTHR10218:SF242">
    <property type="entry name" value="GUANINE NUCLEOTIDE-BINDING PROTEIN ALPHA-1 SUBUNIT"/>
    <property type="match status" value="1"/>
</dbReference>
<comment type="caution">
    <text evidence="8">The sequence shown here is derived from an EMBL/GenBank/DDBJ whole genome shotgun (WGS) entry which is preliminary data.</text>
</comment>
<protein>
    <submittedName>
        <fullName evidence="8">Guanine nucleotide binding (G protein), alpha</fullName>
    </submittedName>
</protein>
<dbReference type="Proteomes" id="UP000037035">
    <property type="component" value="Unassembled WGS sequence"/>
</dbReference>
<evidence type="ECO:0000256" key="3">
    <source>
        <dbReference type="ARBA" id="ARBA00022741"/>
    </source>
</evidence>
<dbReference type="VEuPathDB" id="FungiDB:VP01_393g3"/>
<dbReference type="GO" id="GO:0005737">
    <property type="term" value="C:cytoplasm"/>
    <property type="evidence" value="ECO:0007669"/>
    <property type="project" value="TreeGrafter"/>
</dbReference>
<feature type="binding site" evidence="7">
    <location>
        <position position="257"/>
    </location>
    <ligand>
        <name>Mg(2+)</name>
        <dbReference type="ChEBI" id="CHEBI:18420"/>
    </ligand>
</feature>
<keyword evidence="9" id="KW-1185">Reference proteome</keyword>
<keyword evidence="7" id="KW-0460">Magnesium</keyword>
<keyword evidence="2 7" id="KW-0479">Metal-binding</keyword>
<keyword evidence="3 6" id="KW-0547">Nucleotide-binding</keyword>
<feature type="binding site" evidence="6">
    <location>
        <begin position="251"/>
        <end position="257"/>
    </location>
    <ligand>
        <name>GTP</name>
        <dbReference type="ChEBI" id="CHEBI:37565"/>
    </ligand>
</feature>
<evidence type="ECO:0000256" key="4">
    <source>
        <dbReference type="ARBA" id="ARBA00023134"/>
    </source>
</evidence>
<dbReference type="AlphaFoldDB" id="A0A0L6USF5"/>
<evidence type="ECO:0000256" key="6">
    <source>
        <dbReference type="PIRSR" id="PIRSR601019-1"/>
    </source>
</evidence>
<dbReference type="GO" id="GO:0003924">
    <property type="term" value="F:GTPase activity"/>
    <property type="evidence" value="ECO:0007669"/>
    <property type="project" value="InterPro"/>
</dbReference>
<evidence type="ECO:0000256" key="7">
    <source>
        <dbReference type="PIRSR" id="PIRSR601019-2"/>
    </source>
</evidence>
<evidence type="ECO:0000256" key="1">
    <source>
        <dbReference type="ARBA" id="ARBA00007976"/>
    </source>
</evidence>
<keyword evidence="4 6" id="KW-0342">GTP-binding</keyword>
<dbReference type="GO" id="GO:0046872">
    <property type="term" value="F:metal ion binding"/>
    <property type="evidence" value="ECO:0007669"/>
    <property type="project" value="UniProtKB-KW"/>
</dbReference>
<dbReference type="InterPro" id="IPR002975">
    <property type="entry name" value="Fungi_Gprotein_alpha"/>
</dbReference>
<dbReference type="GO" id="GO:0005525">
    <property type="term" value="F:GTP binding"/>
    <property type="evidence" value="ECO:0007669"/>
    <property type="project" value="UniProtKB-KW"/>
</dbReference>
<evidence type="ECO:0000256" key="5">
    <source>
        <dbReference type="ARBA" id="ARBA00023224"/>
    </source>
</evidence>
<accession>A0A0L6USF5</accession>
<feature type="binding site" evidence="6">
    <location>
        <position position="415"/>
    </location>
    <ligand>
        <name>GTP</name>
        <dbReference type="ChEBI" id="CHEBI:37565"/>
    </ligand>
</feature>
<dbReference type="InterPro" id="IPR027417">
    <property type="entry name" value="P-loop_NTPase"/>
</dbReference>
<dbReference type="InterPro" id="IPR001019">
    <property type="entry name" value="Gprotein_alpha_su"/>
</dbReference>
<feature type="binding site" evidence="6">
    <location>
        <begin position="49"/>
        <end position="54"/>
    </location>
    <ligand>
        <name>GTP</name>
        <dbReference type="ChEBI" id="CHEBI:37565"/>
    </ligand>
</feature>
<keyword evidence="5" id="KW-0807">Transducer</keyword>
<feature type="binding site" evidence="7">
    <location>
        <position position="53"/>
    </location>
    <ligand>
        <name>Mg(2+)</name>
        <dbReference type="ChEBI" id="CHEBI:18420"/>
    </ligand>
</feature>
<dbReference type="GO" id="GO:0007186">
    <property type="term" value="P:G protein-coupled receptor signaling pathway"/>
    <property type="evidence" value="ECO:0007669"/>
    <property type="project" value="InterPro"/>
</dbReference>